<dbReference type="PANTHER" id="PTHR40465">
    <property type="entry name" value="CHROMOSOME 1, WHOLE GENOME SHOTGUN SEQUENCE"/>
    <property type="match status" value="1"/>
</dbReference>
<dbReference type="HOGENOM" id="CLU_046025_5_4_1"/>
<sequence>MPPIPELPSLDLTYGVGFVGIGLAMLMYGITCGQVYWYFESYPNDGRCVKTLVLVLWAIDSFHQALIMHAFYHYLVTNFANPLALETDVWTLLSSELIESVNGMIVEFFFLRRLWIMSDRNKILCLTVLILVFTHLGLSIAWIIGAFSIKTPDLLRRLLPIATSGLASAGAADFLTSSAICYYLYKRRSGLDRTNSIVSRLMVYTVSTGLVNFIFGLGNTIAYVAPDTFVCVAFNFILARWYPLTVLSSLNSRAKLQRMSKSNPPRLRLSSGFNNQVHNGRLAISPSTFTPSFRASDFDEHISYSLGTVSSDPQYINRAHDAKPCVQVPMV</sequence>
<keyword evidence="1" id="KW-0812">Transmembrane</keyword>
<proteinExistence type="predicted"/>
<keyword evidence="4" id="KW-1185">Reference proteome</keyword>
<dbReference type="OrthoDB" id="2535105at2759"/>
<dbReference type="AlphaFoldDB" id="A0A0C9SKU8"/>
<feature type="transmembrane region" description="Helical" evidence="1">
    <location>
        <begin position="12"/>
        <end position="39"/>
    </location>
</feature>
<feature type="transmembrane region" description="Helical" evidence="1">
    <location>
        <begin position="161"/>
        <end position="185"/>
    </location>
</feature>
<dbReference type="InterPro" id="IPR045339">
    <property type="entry name" value="DUF6534"/>
</dbReference>
<keyword evidence="1" id="KW-0472">Membrane</keyword>
<name>A0A0C9SKU8_PLICR</name>
<dbReference type="EMBL" id="KN832571">
    <property type="protein sequence ID" value="KII84361.1"/>
    <property type="molecule type" value="Genomic_DNA"/>
</dbReference>
<feature type="transmembrane region" description="Helical" evidence="1">
    <location>
        <begin position="51"/>
        <end position="72"/>
    </location>
</feature>
<organism evidence="3 4">
    <name type="scientific">Plicaturopsis crispa FD-325 SS-3</name>
    <dbReference type="NCBI Taxonomy" id="944288"/>
    <lineage>
        <taxon>Eukaryota</taxon>
        <taxon>Fungi</taxon>
        <taxon>Dikarya</taxon>
        <taxon>Basidiomycota</taxon>
        <taxon>Agaricomycotina</taxon>
        <taxon>Agaricomycetes</taxon>
        <taxon>Agaricomycetidae</taxon>
        <taxon>Amylocorticiales</taxon>
        <taxon>Amylocorticiaceae</taxon>
        <taxon>Plicatura</taxon>
        <taxon>Plicaturopsis crispa</taxon>
    </lineage>
</organism>
<evidence type="ECO:0000313" key="4">
    <source>
        <dbReference type="Proteomes" id="UP000053263"/>
    </source>
</evidence>
<evidence type="ECO:0000259" key="2">
    <source>
        <dbReference type="Pfam" id="PF20152"/>
    </source>
</evidence>
<dbReference type="Proteomes" id="UP000053263">
    <property type="component" value="Unassembled WGS sequence"/>
</dbReference>
<reference evidence="3 4" key="1">
    <citation type="submission" date="2014-06" db="EMBL/GenBank/DDBJ databases">
        <title>Evolutionary Origins and Diversification of the Mycorrhizal Mutualists.</title>
        <authorList>
            <consortium name="DOE Joint Genome Institute"/>
            <consortium name="Mycorrhizal Genomics Consortium"/>
            <person name="Kohler A."/>
            <person name="Kuo A."/>
            <person name="Nagy L.G."/>
            <person name="Floudas D."/>
            <person name="Copeland A."/>
            <person name="Barry K.W."/>
            <person name="Cichocki N."/>
            <person name="Veneault-Fourrey C."/>
            <person name="LaButti K."/>
            <person name="Lindquist E.A."/>
            <person name="Lipzen A."/>
            <person name="Lundell T."/>
            <person name="Morin E."/>
            <person name="Murat C."/>
            <person name="Riley R."/>
            <person name="Ohm R."/>
            <person name="Sun H."/>
            <person name="Tunlid A."/>
            <person name="Henrissat B."/>
            <person name="Grigoriev I.V."/>
            <person name="Hibbett D.S."/>
            <person name="Martin F."/>
        </authorList>
    </citation>
    <scope>NUCLEOTIDE SEQUENCE [LARGE SCALE GENOMIC DNA]</scope>
    <source>
        <strain evidence="3 4">FD-325 SS-3</strain>
    </source>
</reference>
<feature type="transmembrane region" description="Helical" evidence="1">
    <location>
        <begin position="221"/>
        <end position="242"/>
    </location>
</feature>
<keyword evidence="1" id="KW-1133">Transmembrane helix</keyword>
<dbReference type="Pfam" id="PF20152">
    <property type="entry name" value="DUF6534"/>
    <property type="match status" value="1"/>
</dbReference>
<feature type="domain" description="DUF6534" evidence="2">
    <location>
        <begin position="171"/>
        <end position="254"/>
    </location>
</feature>
<gene>
    <name evidence="3" type="ORF">PLICRDRAFT_362336</name>
</gene>
<feature type="transmembrane region" description="Helical" evidence="1">
    <location>
        <begin position="92"/>
        <end position="111"/>
    </location>
</feature>
<feature type="transmembrane region" description="Helical" evidence="1">
    <location>
        <begin position="123"/>
        <end position="149"/>
    </location>
</feature>
<feature type="transmembrane region" description="Helical" evidence="1">
    <location>
        <begin position="197"/>
        <end position="215"/>
    </location>
</feature>
<accession>A0A0C9SKU8</accession>
<evidence type="ECO:0000313" key="3">
    <source>
        <dbReference type="EMBL" id="KII84361.1"/>
    </source>
</evidence>
<dbReference type="PANTHER" id="PTHR40465:SF1">
    <property type="entry name" value="DUF6534 DOMAIN-CONTAINING PROTEIN"/>
    <property type="match status" value="1"/>
</dbReference>
<protein>
    <recommendedName>
        <fullName evidence="2">DUF6534 domain-containing protein</fullName>
    </recommendedName>
</protein>
<evidence type="ECO:0000256" key="1">
    <source>
        <dbReference type="SAM" id="Phobius"/>
    </source>
</evidence>